<dbReference type="Proteomes" id="UP000677537">
    <property type="component" value="Unassembled WGS sequence"/>
</dbReference>
<protein>
    <submittedName>
        <fullName evidence="5">Helix-turn-helix domain-containing protein</fullName>
    </submittedName>
</protein>
<dbReference type="PRINTS" id="PR00040">
    <property type="entry name" value="HTHMERR"/>
</dbReference>
<dbReference type="Gene3D" id="1.10.1660.10">
    <property type="match status" value="1"/>
</dbReference>
<comment type="caution">
    <text evidence="5">The sequence shown here is derived from an EMBL/GenBank/DDBJ whole genome shotgun (WGS) entry which is preliminary data.</text>
</comment>
<gene>
    <name evidence="5" type="ORF">J5Y10_02060</name>
</gene>
<dbReference type="Pfam" id="PF09278">
    <property type="entry name" value="MerR-DNA-bind"/>
    <property type="match status" value="1"/>
</dbReference>
<name>A0A940MVJ7_9PROT</name>
<dbReference type="PANTHER" id="PTHR30204">
    <property type="entry name" value="REDOX-CYCLING DRUG-SENSING TRANSCRIPTIONAL ACTIVATOR SOXR"/>
    <property type="match status" value="1"/>
</dbReference>
<evidence type="ECO:0000256" key="1">
    <source>
        <dbReference type="ARBA" id="ARBA00023015"/>
    </source>
</evidence>
<dbReference type="AlphaFoldDB" id="A0A940MVJ7"/>
<dbReference type="RefSeq" id="WP_209370089.1">
    <property type="nucleotide sequence ID" value="NZ_JAGIZA010000001.1"/>
</dbReference>
<evidence type="ECO:0000256" key="3">
    <source>
        <dbReference type="ARBA" id="ARBA00023163"/>
    </source>
</evidence>
<feature type="domain" description="HTH merR-type" evidence="4">
    <location>
        <begin position="1"/>
        <end position="71"/>
    </location>
</feature>
<dbReference type="PROSITE" id="PS00552">
    <property type="entry name" value="HTH_MERR_1"/>
    <property type="match status" value="1"/>
</dbReference>
<accession>A0A940MVJ7</accession>
<dbReference type="SMART" id="SM00422">
    <property type="entry name" value="HTH_MERR"/>
    <property type="match status" value="1"/>
</dbReference>
<dbReference type="EMBL" id="JAGIZA010000001">
    <property type="protein sequence ID" value="MBP0491559.1"/>
    <property type="molecule type" value="Genomic_DNA"/>
</dbReference>
<dbReference type="InterPro" id="IPR009061">
    <property type="entry name" value="DNA-bd_dom_put_sf"/>
</dbReference>
<sequence length="139" mass="15543">MDRTIGALARLADVKVPTIRYYEEIGLLPAAPRTESNRRLYGEEAVRRLRFIRHARDLGFEVEAIRQLLALADQPERPCAEVDGIARAHLAAIDDRIARLTALRTEIGRMTECGSHGRVGDCQVIQVLADHGLCTHPQH</sequence>
<keyword evidence="3" id="KW-0804">Transcription</keyword>
<keyword evidence="2" id="KW-0238">DNA-binding</keyword>
<keyword evidence="1" id="KW-0805">Transcription regulation</keyword>
<organism evidence="5 6">
    <name type="scientific">Roseomonas indoligenes</name>
    <dbReference type="NCBI Taxonomy" id="2820811"/>
    <lineage>
        <taxon>Bacteria</taxon>
        <taxon>Pseudomonadati</taxon>
        <taxon>Pseudomonadota</taxon>
        <taxon>Alphaproteobacteria</taxon>
        <taxon>Acetobacterales</taxon>
        <taxon>Roseomonadaceae</taxon>
        <taxon>Roseomonas</taxon>
    </lineage>
</organism>
<dbReference type="InterPro" id="IPR015358">
    <property type="entry name" value="Tscrpt_reg_MerR_DNA-bd"/>
</dbReference>
<keyword evidence="6" id="KW-1185">Reference proteome</keyword>
<evidence type="ECO:0000259" key="4">
    <source>
        <dbReference type="PROSITE" id="PS50937"/>
    </source>
</evidence>
<dbReference type="InterPro" id="IPR047057">
    <property type="entry name" value="MerR_fam"/>
</dbReference>
<evidence type="ECO:0000256" key="2">
    <source>
        <dbReference type="ARBA" id="ARBA00023125"/>
    </source>
</evidence>
<evidence type="ECO:0000313" key="6">
    <source>
        <dbReference type="Proteomes" id="UP000677537"/>
    </source>
</evidence>
<reference evidence="5" key="1">
    <citation type="submission" date="2021-03" db="EMBL/GenBank/DDBJ databases">
        <authorList>
            <person name="So Y."/>
        </authorList>
    </citation>
    <scope>NUCLEOTIDE SEQUENCE</scope>
    <source>
        <strain evidence="5">SG15</strain>
    </source>
</reference>
<dbReference type="PROSITE" id="PS50937">
    <property type="entry name" value="HTH_MERR_2"/>
    <property type="match status" value="1"/>
</dbReference>
<dbReference type="GO" id="GO:0003677">
    <property type="term" value="F:DNA binding"/>
    <property type="evidence" value="ECO:0007669"/>
    <property type="project" value="UniProtKB-KW"/>
</dbReference>
<dbReference type="InterPro" id="IPR000551">
    <property type="entry name" value="MerR-type_HTH_dom"/>
</dbReference>
<dbReference type="PANTHER" id="PTHR30204:SF92">
    <property type="entry name" value="HTH-TYPE TRANSCRIPTIONAL REGULATOR ZNTR"/>
    <property type="match status" value="1"/>
</dbReference>
<dbReference type="CDD" id="cd04785">
    <property type="entry name" value="HTH_CadR-PbrR-like"/>
    <property type="match status" value="1"/>
</dbReference>
<dbReference type="Pfam" id="PF00376">
    <property type="entry name" value="MerR"/>
    <property type="match status" value="1"/>
</dbReference>
<dbReference type="SUPFAM" id="SSF46955">
    <property type="entry name" value="Putative DNA-binding domain"/>
    <property type="match status" value="1"/>
</dbReference>
<proteinExistence type="predicted"/>
<evidence type="ECO:0000313" key="5">
    <source>
        <dbReference type="EMBL" id="MBP0491559.1"/>
    </source>
</evidence>
<dbReference type="GO" id="GO:0003700">
    <property type="term" value="F:DNA-binding transcription factor activity"/>
    <property type="evidence" value="ECO:0007669"/>
    <property type="project" value="InterPro"/>
</dbReference>